<dbReference type="PRINTS" id="PR00455">
    <property type="entry name" value="HTHTETR"/>
</dbReference>
<dbReference type="RefSeq" id="WP_330196302.1">
    <property type="nucleotide sequence ID" value="NZ_JAZDRO010000003.1"/>
</dbReference>
<evidence type="ECO:0000256" key="4">
    <source>
        <dbReference type="PROSITE-ProRule" id="PRU00335"/>
    </source>
</evidence>
<gene>
    <name evidence="6" type="ORF">V0U35_08675</name>
</gene>
<protein>
    <submittedName>
        <fullName evidence="6">TetR/AcrR family transcriptional regulator</fullName>
    </submittedName>
</protein>
<dbReference type="PROSITE" id="PS50977">
    <property type="entry name" value="HTH_TETR_2"/>
    <property type="match status" value="1"/>
</dbReference>
<keyword evidence="1" id="KW-0805">Transcription regulation</keyword>
<proteinExistence type="predicted"/>
<dbReference type="PANTHER" id="PTHR30055">
    <property type="entry name" value="HTH-TYPE TRANSCRIPTIONAL REGULATOR RUTR"/>
    <property type="match status" value="1"/>
</dbReference>
<dbReference type="Pfam" id="PF00440">
    <property type="entry name" value="TetR_N"/>
    <property type="match status" value="1"/>
</dbReference>
<accession>A0ABU7LYW6</accession>
<dbReference type="Pfam" id="PF17937">
    <property type="entry name" value="TetR_C_28"/>
    <property type="match status" value="1"/>
</dbReference>
<evidence type="ECO:0000256" key="3">
    <source>
        <dbReference type="ARBA" id="ARBA00023163"/>
    </source>
</evidence>
<dbReference type="PANTHER" id="PTHR30055:SF234">
    <property type="entry name" value="HTH-TYPE TRANSCRIPTIONAL REGULATOR BETI"/>
    <property type="match status" value="1"/>
</dbReference>
<evidence type="ECO:0000313" key="7">
    <source>
        <dbReference type="Proteomes" id="UP001310692"/>
    </source>
</evidence>
<dbReference type="InterPro" id="IPR001647">
    <property type="entry name" value="HTH_TetR"/>
</dbReference>
<name>A0ABU7LYW6_9PROT</name>
<reference evidence="6 7" key="1">
    <citation type="submission" date="2024-01" db="EMBL/GenBank/DDBJ databases">
        <title>Hyphobacterium bacterium isolated from marine sediment.</title>
        <authorList>
            <person name="Zhao S."/>
        </authorList>
    </citation>
    <scope>NUCLEOTIDE SEQUENCE [LARGE SCALE GENOMIC DNA]</scope>
    <source>
        <strain evidence="6 7">Y60-23</strain>
    </source>
</reference>
<organism evidence="6 7">
    <name type="scientific">Hyphobacterium marinum</name>
    <dbReference type="NCBI Taxonomy" id="3116574"/>
    <lineage>
        <taxon>Bacteria</taxon>
        <taxon>Pseudomonadati</taxon>
        <taxon>Pseudomonadota</taxon>
        <taxon>Alphaproteobacteria</taxon>
        <taxon>Maricaulales</taxon>
        <taxon>Maricaulaceae</taxon>
        <taxon>Hyphobacterium</taxon>
    </lineage>
</organism>
<dbReference type="InterPro" id="IPR009057">
    <property type="entry name" value="Homeodomain-like_sf"/>
</dbReference>
<keyword evidence="7" id="KW-1185">Reference proteome</keyword>
<feature type="domain" description="HTH tetR-type" evidence="5">
    <location>
        <begin position="8"/>
        <end position="68"/>
    </location>
</feature>
<evidence type="ECO:0000313" key="6">
    <source>
        <dbReference type="EMBL" id="MEE2566751.1"/>
    </source>
</evidence>
<sequence>MTEQKPRNDTRETILDAAEKVVAESGARRLTIDAVVERSGISKGGVLYHFPNKSALLDGMVFRMVQSFEEKLAMAEDTARAAGEPVQPHIARAMSVKNDHQKQVAQALLAAISEEPARLEPAHRLLREVDQRFIDGSSDPVMSQIIMLALDGLHHRALLGFDVFTPDIRDAIRERLIDMTWTLHS</sequence>
<keyword evidence="2 4" id="KW-0238">DNA-binding</keyword>
<dbReference type="EMBL" id="JAZDRO010000003">
    <property type="protein sequence ID" value="MEE2566751.1"/>
    <property type="molecule type" value="Genomic_DNA"/>
</dbReference>
<keyword evidence="3" id="KW-0804">Transcription</keyword>
<evidence type="ECO:0000256" key="1">
    <source>
        <dbReference type="ARBA" id="ARBA00023015"/>
    </source>
</evidence>
<comment type="caution">
    <text evidence="6">The sequence shown here is derived from an EMBL/GenBank/DDBJ whole genome shotgun (WGS) entry which is preliminary data.</text>
</comment>
<dbReference type="InterPro" id="IPR041479">
    <property type="entry name" value="TetR_CgmR_C"/>
</dbReference>
<dbReference type="InterPro" id="IPR050109">
    <property type="entry name" value="HTH-type_TetR-like_transc_reg"/>
</dbReference>
<dbReference type="Gene3D" id="1.10.357.10">
    <property type="entry name" value="Tetracycline Repressor, domain 2"/>
    <property type="match status" value="1"/>
</dbReference>
<feature type="DNA-binding region" description="H-T-H motif" evidence="4">
    <location>
        <begin position="31"/>
        <end position="50"/>
    </location>
</feature>
<evidence type="ECO:0000256" key="2">
    <source>
        <dbReference type="ARBA" id="ARBA00023125"/>
    </source>
</evidence>
<dbReference type="SUPFAM" id="SSF46689">
    <property type="entry name" value="Homeodomain-like"/>
    <property type="match status" value="1"/>
</dbReference>
<evidence type="ECO:0000259" key="5">
    <source>
        <dbReference type="PROSITE" id="PS50977"/>
    </source>
</evidence>
<dbReference type="Proteomes" id="UP001310692">
    <property type="component" value="Unassembled WGS sequence"/>
</dbReference>